<evidence type="ECO:0000313" key="1">
    <source>
        <dbReference type="EMBL" id="MCW3174064.1"/>
    </source>
</evidence>
<accession>A0ABT3IDC9</accession>
<dbReference type="EMBL" id="JAPDMX010000033">
    <property type="protein sequence ID" value="MCW3174064.1"/>
    <property type="molecule type" value="Genomic_DNA"/>
</dbReference>
<protein>
    <submittedName>
        <fullName evidence="1">Uncharacterized protein</fullName>
    </submittedName>
</protein>
<dbReference type="RefSeq" id="WP_264728582.1">
    <property type="nucleotide sequence ID" value="NZ_JAPDMX010000033.1"/>
</dbReference>
<sequence>MQIGSTLIQKTVTQPMVKTPLSHAVAGNRPLGAIGEINPINPSVTTIVNHHTSSSAQSFEQDIEKNLLSQNEIEQTVAESGLFEFSGKIPQFDIVTNTADHESAKLQYDTELEMNRGAIRMYMMTQHADRRDEIQQMVGIDLYV</sequence>
<evidence type="ECO:0000313" key="2">
    <source>
        <dbReference type="Proteomes" id="UP001163714"/>
    </source>
</evidence>
<proteinExistence type="predicted"/>
<name>A0ABT3IDC9_9GAMM</name>
<comment type="caution">
    <text evidence="1">The sequence shown here is derived from an EMBL/GenBank/DDBJ whole genome shotgun (WGS) entry which is preliminary data.</text>
</comment>
<reference evidence="1" key="1">
    <citation type="submission" date="2022-10" db="EMBL/GenBank/DDBJ databases">
        <title>Shewanella flava sp. nov, isolated from the estuary of the Fenhe River into the Yellow River.</title>
        <authorList>
            <person name="Li Y."/>
        </authorList>
    </citation>
    <scope>NUCLEOTIDE SEQUENCE</scope>
    <source>
        <strain evidence="1">FYR11-62</strain>
    </source>
</reference>
<dbReference type="Proteomes" id="UP001163714">
    <property type="component" value="Unassembled WGS sequence"/>
</dbReference>
<organism evidence="1 2">
    <name type="scientific">Shewanella subflava</name>
    <dbReference type="NCBI Taxonomy" id="2986476"/>
    <lineage>
        <taxon>Bacteria</taxon>
        <taxon>Pseudomonadati</taxon>
        <taxon>Pseudomonadota</taxon>
        <taxon>Gammaproteobacteria</taxon>
        <taxon>Alteromonadales</taxon>
        <taxon>Shewanellaceae</taxon>
        <taxon>Shewanella</taxon>
    </lineage>
</organism>
<keyword evidence="2" id="KW-1185">Reference proteome</keyword>
<gene>
    <name evidence="1" type="ORF">OHT75_16455</name>
</gene>